<dbReference type="GO" id="GO:0009380">
    <property type="term" value="C:excinuclease repair complex"/>
    <property type="evidence" value="ECO:0007669"/>
    <property type="project" value="InterPro"/>
</dbReference>
<evidence type="ECO:0000256" key="6">
    <source>
        <dbReference type="ARBA" id="ARBA00022763"/>
    </source>
</evidence>
<evidence type="ECO:0000256" key="2">
    <source>
        <dbReference type="ARBA" id="ARBA00022490"/>
    </source>
</evidence>
<evidence type="ECO:0000256" key="4">
    <source>
        <dbReference type="ARBA" id="ARBA00022737"/>
    </source>
</evidence>
<dbReference type="InterPro" id="IPR003439">
    <property type="entry name" value="ABC_transporter-like_ATP-bd"/>
</dbReference>
<dbReference type="NCBIfam" id="TIGR00630">
    <property type="entry name" value="uvra"/>
    <property type="match status" value="1"/>
</dbReference>
<proteinExistence type="inferred from homology"/>
<dbReference type="InterPro" id="IPR041552">
    <property type="entry name" value="UvrA_DNA-bd"/>
</dbReference>
<evidence type="ECO:0000256" key="15">
    <source>
        <dbReference type="ARBA" id="ARBA00039316"/>
    </source>
</evidence>
<keyword evidence="5" id="KW-0547">Nucleotide-binding</keyword>
<dbReference type="InterPro" id="IPR041102">
    <property type="entry name" value="UvrA_inter"/>
</dbReference>
<dbReference type="Gene3D" id="1.10.8.280">
    <property type="entry name" value="ABC transporter ATPase domain-like"/>
    <property type="match status" value="1"/>
</dbReference>
<evidence type="ECO:0000259" key="17">
    <source>
        <dbReference type="PROSITE" id="PS50893"/>
    </source>
</evidence>
<dbReference type="SUPFAM" id="SSF52540">
    <property type="entry name" value="P-loop containing nucleoside triphosphate hydrolases"/>
    <property type="match status" value="3"/>
</dbReference>
<dbReference type="GO" id="GO:0003677">
    <property type="term" value="F:DNA binding"/>
    <property type="evidence" value="ECO:0007669"/>
    <property type="project" value="UniProtKB-KW"/>
</dbReference>
<keyword evidence="11" id="KW-0267">Excision nuclease</keyword>
<evidence type="ECO:0000313" key="18">
    <source>
        <dbReference type="EMBL" id="MCA9376298.1"/>
    </source>
</evidence>
<evidence type="ECO:0000256" key="13">
    <source>
        <dbReference type="ARBA" id="ARBA00023204"/>
    </source>
</evidence>
<dbReference type="InterPro" id="IPR017871">
    <property type="entry name" value="ABC_transporter-like_CS"/>
</dbReference>
<dbReference type="Pfam" id="PF17755">
    <property type="entry name" value="UvrA_DNA-bind"/>
    <property type="match status" value="1"/>
</dbReference>
<dbReference type="CDD" id="cd03271">
    <property type="entry name" value="ABC_UvrA_II"/>
    <property type="match status" value="1"/>
</dbReference>
<keyword evidence="13" id="KW-0234">DNA repair</keyword>
<feature type="domain" description="ABC transporter" evidence="17">
    <location>
        <begin position="639"/>
        <end position="974"/>
    </location>
</feature>
<dbReference type="Pfam" id="PF17760">
    <property type="entry name" value="UvrA_inter"/>
    <property type="match status" value="1"/>
</dbReference>
<dbReference type="GO" id="GO:0016887">
    <property type="term" value="F:ATP hydrolysis activity"/>
    <property type="evidence" value="ECO:0007669"/>
    <property type="project" value="InterPro"/>
</dbReference>
<dbReference type="GO" id="GO:0004518">
    <property type="term" value="F:nuclease activity"/>
    <property type="evidence" value="ECO:0007669"/>
    <property type="project" value="UniProtKB-KW"/>
</dbReference>
<evidence type="ECO:0000256" key="14">
    <source>
        <dbReference type="ARBA" id="ARBA00038000"/>
    </source>
</evidence>
<dbReference type="Gene3D" id="3.40.50.300">
    <property type="entry name" value="P-loop containing nucleotide triphosphate hydrolases"/>
    <property type="match status" value="2"/>
</dbReference>
<reference evidence="18" key="2">
    <citation type="journal article" date="2021" name="Microbiome">
        <title>Successional dynamics and alternative stable states in a saline activated sludge microbial community over 9 years.</title>
        <authorList>
            <person name="Wang Y."/>
            <person name="Ye J."/>
            <person name="Ju F."/>
            <person name="Liu L."/>
            <person name="Boyd J.A."/>
            <person name="Deng Y."/>
            <person name="Parks D.H."/>
            <person name="Jiang X."/>
            <person name="Yin X."/>
            <person name="Woodcroft B.J."/>
            <person name="Tyson G.W."/>
            <person name="Hugenholtz P."/>
            <person name="Polz M.F."/>
            <person name="Zhang T."/>
        </authorList>
    </citation>
    <scope>NUCLEOTIDE SEQUENCE</scope>
    <source>
        <strain evidence="18">HKST-UBA17</strain>
    </source>
</reference>
<reference evidence="18" key="1">
    <citation type="submission" date="2020-04" db="EMBL/GenBank/DDBJ databases">
        <authorList>
            <person name="Zhang T."/>
        </authorList>
    </citation>
    <scope>NUCLEOTIDE SEQUENCE</scope>
    <source>
        <strain evidence="18">HKST-UBA17</strain>
    </source>
</reference>
<dbReference type="PANTHER" id="PTHR43152:SF3">
    <property type="entry name" value="UVRABC SYSTEM PROTEIN A"/>
    <property type="match status" value="1"/>
</dbReference>
<dbReference type="GO" id="GO:0006289">
    <property type="term" value="P:nucleotide-excision repair"/>
    <property type="evidence" value="ECO:0007669"/>
    <property type="project" value="InterPro"/>
</dbReference>
<dbReference type="PROSITE" id="PS50893">
    <property type="entry name" value="ABC_TRANSPORTER_2"/>
    <property type="match status" value="1"/>
</dbReference>
<evidence type="ECO:0000256" key="16">
    <source>
        <dbReference type="ARBA" id="ARBA00042156"/>
    </source>
</evidence>
<dbReference type="GO" id="GO:0008270">
    <property type="term" value="F:zinc ion binding"/>
    <property type="evidence" value="ECO:0007669"/>
    <property type="project" value="UniProtKB-KW"/>
</dbReference>
<evidence type="ECO:0000313" key="19">
    <source>
        <dbReference type="Proteomes" id="UP000741282"/>
    </source>
</evidence>
<dbReference type="InterPro" id="IPR013815">
    <property type="entry name" value="ATP_grasp_subdomain_1"/>
</dbReference>
<dbReference type="InterPro" id="IPR027417">
    <property type="entry name" value="P-loop_NTPase"/>
</dbReference>
<dbReference type="PANTHER" id="PTHR43152">
    <property type="entry name" value="UVRABC SYSTEM PROTEIN A"/>
    <property type="match status" value="1"/>
</dbReference>
<keyword evidence="8" id="KW-0863">Zinc-finger</keyword>
<dbReference type="NCBIfam" id="NF001503">
    <property type="entry name" value="PRK00349.1"/>
    <property type="match status" value="1"/>
</dbReference>
<organism evidence="18 19">
    <name type="scientific">Candidatus Dojkabacteria bacterium</name>
    <dbReference type="NCBI Taxonomy" id="2099670"/>
    <lineage>
        <taxon>Bacteria</taxon>
        <taxon>Candidatus Dojkabacteria</taxon>
    </lineage>
</organism>
<evidence type="ECO:0000256" key="12">
    <source>
        <dbReference type="ARBA" id="ARBA00023125"/>
    </source>
</evidence>
<dbReference type="AlphaFoldDB" id="A0A955I456"/>
<keyword evidence="10" id="KW-0067">ATP-binding</keyword>
<dbReference type="Gene3D" id="1.20.1580.10">
    <property type="entry name" value="ABC transporter ATPase like domain"/>
    <property type="match status" value="2"/>
</dbReference>
<keyword evidence="12" id="KW-0238">DNA-binding</keyword>
<dbReference type="GO" id="GO:0005737">
    <property type="term" value="C:cytoplasm"/>
    <property type="evidence" value="ECO:0007669"/>
    <property type="project" value="UniProtKB-SubCell"/>
</dbReference>
<sequence length="982" mass="109895">MQDFIRIKGAKVHNLKDISIDIPRNKLVVMTGVSGSGKSSLAFDTLYAEGQRRYVESLSSYARQFLGLMEKPDVESIEGLSPAISIDQKTSSSNPRSTVGTVTEIYDYLRLLYGQIGETHCPNCGRSVKAQTIQEIAKQVFSTLSKQQNTSKAQNQKKTDMNVRIQILSPIIQSRKGTYIELLEGLLSKGFLRVRIDGEVFVLDDIERIKLDKNIKHDIDLIVDRLISPDKNILGKEDSDEFKEFEKRLSDALELASNMAEGEIKVLINDQEFFYSENNTCFSCKVSFPKIKPASFSFNSPHGACEKCAGLGTLKEIDIDKIYNPRLSIMEGGIFPWSNRTTTPGSWTYNILSKVAETHGFNLKTPIGEYPQDIFDLVFYGIGADSDYRISYRNKQGQYREYDARFEGVIPELERRYHETSSSYIRMETEKYMVERDCSVCEGKRLKPYSLAVTIAETNIDSLVKKQIEEAIRFLKDLDLKGNHAQIASPILKEIISRLKFLSDVGLDYLTLDRKANTLSGGESQRIRLASQIGTGLTGVLYVLDEPSIGLHSRDVTRLINTLEELRDLGNSVVVVEHDHETISRADYIVDIGPGAGDLGGEVVAEGPFDKFIKQGSMTAKYLKGDLYVGEGLPTPYQLTLNDNSKAPLSIKLKGVTTHNLKDISVSIPLGRFVGIAGVSGSGKSSLINDTLYPILMNEKMNGKRRVGEYRSIEGLEHIDKVIGIDQSPIGRTPRSNPVTYTGAFTKIRELFASTQEARARGYKAGRFSFNVRGGRCEKCKGDGQIKIEMQFLPDMYVTCEECGGKRYNKDALQIDYKGKNIADVLDMRVSEALQFFSNIGPIRSKLKLLEDVGLGYIKLGQYATTLSGGESQRIKLARELSKTVRGHTVYILDEPTTGLHFHDVDKLLRVLKKLVEKNNTIIIIEHNMDLLRFCDWIIDLGPEGGDRGGEVVACGTIQDIIQEPRSHTGRYLKEYLDEMKA</sequence>
<keyword evidence="4" id="KW-0677">Repeat</keyword>
<dbReference type="InterPro" id="IPR004602">
    <property type="entry name" value="UvrA"/>
</dbReference>
<evidence type="ECO:0000256" key="5">
    <source>
        <dbReference type="ARBA" id="ARBA00022741"/>
    </source>
</evidence>
<dbReference type="FunFam" id="3.40.50.300:FF:000028">
    <property type="entry name" value="UvrABC system protein A"/>
    <property type="match status" value="1"/>
</dbReference>
<evidence type="ECO:0000256" key="7">
    <source>
        <dbReference type="ARBA" id="ARBA00022769"/>
    </source>
</evidence>
<evidence type="ECO:0000256" key="11">
    <source>
        <dbReference type="ARBA" id="ARBA00022881"/>
    </source>
</evidence>
<evidence type="ECO:0000256" key="10">
    <source>
        <dbReference type="ARBA" id="ARBA00022840"/>
    </source>
</evidence>
<keyword evidence="2" id="KW-0963">Cytoplasm</keyword>
<comment type="caution">
    <text evidence="18">The sequence shown here is derived from an EMBL/GenBank/DDBJ whole genome shotgun (WGS) entry which is preliminary data.</text>
</comment>
<keyword evidence="9" id="KW-0862">Zinc</keyword>
<dbReference type="EMBL" id="JAGQLN010000001">
    <property type="protein sequence ID" value="MCA9376298.1"/>
    <property type="molecule type" value="Genomic_DNA"/>
</dbReference>
<accession>A0A955I456</accession>
<evidence type="ECO:0000256" key="9">
    <source>
        <dbReference type="ARBA" id="ARBA00022833"/>
    </source>
</evidence>
<dbReference type="Gene3D" id="3.30.1490.20">
    <property type="entry name" value="ATP-grasp fold, A domain"/>
    <property type="match status" value="1"/>
</dbReference>
<evidence type="ECO:0000256" key="8">
    <source>
        <dbReference type="ARBA" id="ARBA00022771"/>
    </source>
</evidence>
<keyword evidence="6" id="KW-0227">DNA damage</keyword>
<gene>
    <name evidence="18" type="primary">uvrA</name>
    <name evidence="18" type="ORF">KC685_00035</name>
</gene>
<dbReference type="FunFam" id="1.20.1580.10:FF:000002">
    <property type="entry name" value="UvrABC system protein A"/>
    <property type="match status" value="1"/>
</dbReference>
<dbReference type="GO" id="GO:0005524">
    <property type="term" value="F:ATP binding"/>
    <property type="evidence" value="ECO:0007669"/>
    <property type="project" value="UniProtKB-KW"/>
</dbReference>
<dbReference type="Proteomes" id="UP000741282">
    <property type="component" value="Unassembled WGS sequence"/>
</dbReference>
<keyword evidence="18" id="KW-0378">Hydrolase</keyword>
<keyword evidence="7" id="KW-0228">DNA excision</keyword>
<evidence type="ECO:0000256" key="1">
    <source>
        <dbReference type="ARBA" id="ARBA00004496"/>
    </source>
</evidence>
<protein>
    <recommendedName>
        <fullName evidence="15">UvrABC system protein A</fullName>
    </recommendedName>
    <alternativeName>
        <fullName evidence="16">Excinuclease ABC subunit A</fullName>
    </alternativeName>
</protein>
<comment type="subcellular location">
    <subcellularLocation>
        <location evidence="1">Cytoplasm</location>
    </subcellularLocation>
</comment>
<dbReference type="PROSITE" id="PS00211">
    <property type="entry name" value="ABC_TRANSPORTER_1"/>
    <property type="match status" value="2"/>
</dbReference>
<evidence type="ECO:0000256" key="3">
    <source>
        <dbReference type="ARBA" id="ARBA00022723"/>
    </source>
</evidence>
<name>A0A955I456_9BACT</name>
<comment type="similarity">
    <text evidence="14">Belongs to the ABC transporter superfamily. UvrA family.</text>
</comment>
<keyword evidence="3" id="KW-0479">Metal-binding</keyword>